<dbReference type="InterPro" id="IPR003385">
    <property type="entry name" value="Glyco_hydro_77"/>
</dbReference>
<accession>A0A3M2WWK1</accession>
<dbReference type="EMBL" id="RBNL01003219">
    <property type="protein sequence ID" value="RML55852.1"/>
    <property type="molecule type" value="Genomic_DNA"/>
</dbReference>
<evidence type="ECO:0000256" key="1">
    <source>
        <dbReference type="ARBA" id="ARBA00000439"/>
    </source>
</evidence>
<dbReference type="Proteomes" id="UP000282378">
    <property type="component" value="Unassembled WGS sequence"/>
</dbReference>
<feature type="non-terminal residue" evidence="10">
    <location>
        <position position="1"/>
    </location>
</feature>
<comment type="caution">
    <text evidence="10">The sequence shown here is derived from an EMBL/GenBank/DDBJ whole genome shotgun (WGS) entry which is preliminary data.</text>
</comment>
<dbReference type="GO" id="GO:0004134">
    <property type="term" value="F:4-alpha-glucanotransferase activity"/>
    <property type="evidence" value="ECO:0007669"/>
    <property type="project" value="UniProtKB-EC"/>
</dbReference>
<comment type="similarity">
    <text evidence="2">Belongs to the disproportionating enzyme family.</text>
</comment>
<name>A0A3M2WWK1_PSEYM</name>
<evidence type="ECO:0000256" key="3">
    <source>
        <dbReference type="ARBA" id="ARBA00012560"/>
    </source>
</evidence>
<sequence>WHEWPDTFKDPRSQAVAQFAETHGEQISFHAFAQWLIARGLERAQVAARSSGMRIGLIADLAVGADGAGSQAWSRQDELLSALTVGA</sequence>
<reference evidence="10 11" key="1">
    <citation type="submission" date="2018-08" db="EMBL/GenBank/DDBJ databases">
        <title>Recombination of ecologically and evolutionarily significant loci maintains genetic cohesion in the Pseudomonas syringae species complex.</title>
        <authorList>
            <person name="Dillon M."/>
            <person name="Thakur S."/>
            <person name="Almeida R.N.D."/>
            <person name="Weir B.S."/>
            <person name="Guttman D.S."/>
        </authorList>
    </citation>
    <scope>NUCLEOTIDE SEQUENCE [LARGE SCALE GENOMIC DNA]</scope>
    <source>
        <strain evidence="10 11">88_10</strain>
    </source>
</reference>
<evidence type="ECO:0000256" key="5">
    <source>
        <dbReference type="ARBA" id="ARBA00022676"/>
    </source>
</evidence>
<dbReference type="GO" id="GO:0005975">
    <property type="term" value="P:carbohydrate metabolic process"/>
    <property type="evidence" value="ECO:0007669"/>
    <property type="project" value="InterPro"/>
</dbReference>
<gene>
    <name evidence="10" type="ORF">APX70_04953</name>
</gene>
<evidence type="ECO:0000256" key="4">
    <source>
        <dbReference type="ARBA" id="ARBA00020295"/>
    </source>
</evidence>
<evidence type="ECO:0000256" key="2">
    <source>
        <dbReference type="ARBA" id="ARBA00005684"/>
    </source>
</evidence>
<dbReference type="PANTHER" id="PTHR32438">
    <property type="entry name" value="4-ALPHA-GLUCANOTRANSFERASE DPE1, CHLOROPLASTIC/AMYLOPLASTIC"/>
    <property type="match status" value="1"/>
</dbReference>
<proteinExistence type="inferred from homology"/>
<comment type="catalytic activity">
    <reaction evidence="1">
        <text>Transfers a segment of a (1-&gt;4)-alpha-D-glucan to a new position in an acceptor, which may be glucose or a (1-&gt;4)-alpha-D-glucan.</text>
        <dbReference type="EC" id="2.4.1.25"/>
    </reaction>
</comment>
<dbReference type="PANTHER" id="PTHR32438:SF5">
    <property type="entry name" value="4-ALPHA-GLUCANOTRANSFERASE DPE1, CHLOROPLASTIC_AMYLOPLASTIC"/>
    <property type="match status" value="1"/>
</dbReference>
<evidence type="ECO:0000313" key="10">
    <source>
        <dbReference type="EMBL" id="RML55852.1"/>
    </source>
</evidence>
<keyword evidence="6 10" id="KW-0808">Transferase</keyword>
<evidence type="ECO:0000256" key="6">
    <source>
        <dbReference type="ARBA" id="ARBA00022679"/>
    </source>
</evidence>
<feature type="non-terminal residue" evidence="10">
    <location>
        <position position="87"/>
    </location>
</feature>
<organism evidence="10 11">
    <name type="scientific">Pseudomonas syringae pv. maculicola</name>
    <dbReference type="NCBI Taxonomy" id="59511"/>
    <lineage>
        <taxon>Bacteria</taxon>
        <taxon>Pseudomonadati</taxon>
        <taxon>Pseudomonadota</taxon>
        <taxon>Gammaproteobacteria</taxon>
        <taxon>Pseudomonadales</taxon>
        <taxon>Pseudomonadaceae</taxon>
        <taxon>Pseudomonas</taxon>
    </lineage>
</organism>
<keyword evidence="7" id="KW-0119">Carbohydrate metabolism</keyword>
<protein>
    <recommendedName>
        <fullName evidence="4">4-alpha-glucanotransferase</fullName>
        <ecNumber evidence="3">2.4.1.25</ecNumber>
    </recommendedName>
    <alternativeName>
        <fullName evidence="8">Amylomaltase</fullName>
    </alternativeName>
    <alternativeName>
        <fullName evidence="9">Disproportionating enzyme</fullName>
    </alternativeName>
</protein>
<evidence type="ECO:0000256" key="9">
    <source>
        <dbReference type="ARBA" id="ARBA00031501"/>
    </source>
</evidence>
<evidence type="ECO:0000256" key="7">
    <source>
        <dbReference type="ARBA" id="ARBA00023277"/>
    </source>
</evidence>
<evidence type="ECO:0000313" key="11">
    <source>
        <dbReference type="Proteomes" id="UP000282378"/>
    </source>
</evidence>
<dbReference type="Pfam" id="PF02446">
    <property type="entry name" value="Glyco_hydro_77"/>
    <property type="match status" value="1"/>
</dbReference>
<evidence type="ECO:0000256" key="8">
    <source>
        <dbReference type="ARBA" id="ARBA00031423"/>
    </source>
</evidence>
<dbReference type="Gene3D" id="3.20.20.80">
    <property type="entry name" value="Glycosidases"/>
    <property type="match status" value="1"/>
</dbReference>
<dbReference type="InterPro" id="IPR017853">
    <property type="entry name" value="GH"/>
</dbReference>
<dbReference type="EC" id="2.4.1.25" evidence="3"/>
<keyword evidence="5" id="KW-0328">Glycosyltransferase</keyword>
<dbReference type="AlphaFoldDB" id="A0A3M2WWK1"/>
<dbReference type="SUPFAM" id="SSF51445">
    <property type="entry name" value="(Trans)glycosidases"/>
    <property type="match status" value="1"/>
</dbReference>